<keyword evidence="1" id="KW-0812">Transmembrane</keyword>
<feature type="transmembrane region" description="Helical" evidence="1">
    <location>
        <begin position="20"/>
        <end position="36"/>
    </location>
</feature>
<sequence>MSESLPSTWPGALSSWRAYAHLYLPFLTSFLCIAFAPPNTSLLPVAASAIPTYLLGSLIYGTNPAPPPAERVRFTRQRFSYRVLVLFTYGRLLGTPLNLLYFAFDLFANYMLVPLLIREDVPRRSDLLVCVLWTTASGVLLMLVGHGGLLGLVVGSVDRTLWRATYLALVDGMISTLGRPDTVSSRGKITVVGVQVLLITLFTAWTRFRMTYSREELQSEPE</sequence>
<dbReference type="EMBL" id="KZ678133">
    <property type="protein sequence ID" value="PSN68599.1"/>
    <property type="molecule type" value="Genomic_DNA"/>
</dbReference>
<accession>A0A2T2NT92</accession>
<feature type="transmembrane region" description="Helical" evidence="1">
    <location>
        <begin position="129"/>
        <end position="154"/>
    </location>
</feature>
<evidence type="ECO:0000313" key="2">
    <source>
        <dbReference type="EMBL" id="PSN68599.1"/>
    </source>
</evidence>
<reference evidence="2 3" key="1">
    <citation type="journal article" date="2018" name="Front. Microbiol.">
        <title>Genome-Wide Analysis of Corynespora cassiicola Leaf Fall Disease Putative Effectors.</title>
        <authorList>
            <person name="Lopez D."/>
            <person name="Ribeiro S."/>
            <person name="Label P."/>
            <person name="Fumanal B."/>
            <person name="Venisse J.S."/>
            <person name="Kohler A."/>
            <person name="de Oliveira R.R."/>
            <person name="Labutti K."/>
            <person name="Lipzen A."/>
            <person name="Lail K."/>
            <person name="Bauer D."/>
            <person name="Ohm R.A."/>
            <person name="Barry K.W."/>
            <person name="Spatafora J."/>
            <person name="Grigoriev I.V."/>
            <person name="Martin F.M."/>
            <person name="Pujade-Renaud V."/>
        </authorList>
    </citation>
    <scope>NUCLEOTIDE SEQUENCE [LARGE SCALE GENOMIC DNA]</scope>
    <source>
        <strain evidence="2 3">Philippines</strain>
    </source>
</reference>
<gene>
    <name evidence="2" type="ORF">BS50DRAFT_586048</name>
</gene>
<evidence type="ECO:0000313" key="3">
    <source>
        <dbReference type="Proteomes" id="UP000240883"/>
    </source>
</evidence>
<dbReference type="Proteomes" id="UP000240883">
    <property type="component" value="Unassembled WGS sequence"/>
</dbReference>
<keyword evidence="1" id="KW-0472">Membrane</keyword>
<proteinExistence type="predicted"/>
<feature type="transmembrane region" description="Helical" evidence="1">
    <location>
        <begin position="43"/>
        <end position="61"/>
    </location>
</feature>
<feature type="transmembrane region" description="Helical" evidence="1">
    <location>
        <begin position="189"/>
        <end position="208"/>
    </location>
</feature>
<name>A0A2T2NT92_CORCC</name>
<protein>
    <submittedName>
        <fullName evidence="2">Uncharacterized protein</fullName>
    </submittedName>
</protein>
<dbReference type="OrthoDB" id="3756114at2759"/>
<dbReference type="AlphaFoldDB" id="A0A2T2NT92"/>
<evidence type="ECO:0000256" key="1">
    <source>
        <dbReference type="SAM" id="Phobius"/>
    </source>
</evidence>
<keyword evidence="1" id="KW-1133">Transmembrane helix</keyword>
<keyword evidence="3" id="KW-1185">Reference proteome</keyword>
<organism evidence="2 3">
    <name type="scientific">Corynespora cassiicola Philippines</name>
    <dbReference type="NCBI Taxonomy" id="1448308"/>
    <lineage>
        <taxon>Eukaryota</taxon>
        <taxon>Fungi</taxon>
        <taxon>Dikarya</taxon>
        <taxon>Ascomycota</taxon>
        <taxon>Pezizomycotina</taxon>
        <taxon>Dothideomycetes</taxon>
        <taxon>Pleosporomycetidae</taxon>
        <taxon>Pleosporales</taxon>
        <taxon>Corynesporascaceae</taxon>
        <taxon>Corynespora</taxon>
    </lineage>
</organism>